<evidence type="ECO:0000313" key="1">
    <source>
        <dbReference type="EMBL" id="CAK0854630.1"/>
    </source>
</evidence>
<dbReference type="EMBL" id="CAUYUJ010015492">
    <property type="protein sequence ID" value="CAK0854630.1"/>
    <property type="molecule type" value="Genomic_DNA"/>
</dbReference>
<gene>
    <name evidence="1" type="ORF">PCOR1329_LOCUS45656</name>
</gene>
<sequence>MADAGTSQAVDFRAKEKAVLAYLLTIPEVSRAVSQQRAGRSQDAKASMRAAIAQLPPEVLARAAPGTAPAAAPAPLAGAGCEAAAAASQAGAGG</sequence>
<accession>A0ABN9U8E1</accession>
<dbReference type="Proteomes" id="UP001189429">
    <property type="component" value="Unassembled WGS sequence"/>
</dbReference>
<proteinExistence type="predicted"/>
<name>A0ABN9U8E1_9DINO</name>
<reference evidence="1" key="1">
    <citation type="submission" date="2023-10" db="EMBL/GenBank/DDBJ databases">
        <authorList>
            <person name="Chen Y."/>
            <person name="Shah S."/>
            <person name="Dougan E. K."/>
            <person name="Thang M."/>
            <person name="Chan C."/>
        </authorList>
    </citation>
    <scope>NUCLEOTIDE SEQUENCE [LARGE SCALE GENOMIC DNA]</scope>
</reference>
<protein>
    <submittedName>
        <fullName evidence="1">Uncharacterized protein</fullName>
    </submittedName>
</protein>
<comment type="caution">
    <text evidence="1">The sequence shown here is derived from an EMBL/GenBank/DDBJ whole genome shotgun (WGS) entry which is preliminary data.</text>
</comment>
<organism evidence="1 2">
    <name type="scientific">Prorocentrum cordatum</name>
    <dbReference type="NCBI Taxonomy" id="2364126"/>
    <lineage>
        <taxon>Eukaryota</taxon>
        <taxon>Sar</taxon>
        <taxon>Alveolata</taxon>
        <taxon>Dinophyceae</taxon>
        <taxon>Prorocentrales</taxon>
        <taxon>Prorocentraceae</taxon>
        <taxon>Prorocentrum</taxon>
    </lineage>
</organism>
<evidence type="ECO:0000313" key="2">
    <source>
        <dbReference type="Proteomes" id="UP001189429"/>
    </source>
</evidence>
<keyword evidence="2" id="KW-1185">Reference proteome</keyword>